<gene>
    <name evidence="1" type="ORF">SAMN05661091_1116</name>
</gene>
<evidence type="ECO:0000313" key="1">
    <source>
        <dbReference type="EMBL" id="SMF74822.1"/>
    </source>
</evidence>
<reference evidence="1 2" key="1">
    <citation type="submission" date="2017-04" db="EMBL/GenBank/DDBJ databases">
        <authorList>
            <person name="Afonso C.L."/>
            <person name="Miller P.J."/>
            <person name="Scott M.A."/>
            <person name="Spackman E."/>
            <person name="Goraichik I."/>
            <person name="Dimitrov K.M."/>
            <person name="Suarez D.L."/>
            <person name="Swayne D.E."/>
        </authorList>
    </citation>
    <scope>NUCLEOTIDE SEQUENCE [LARGE SCALE GENOMIC DNA]</scope>
    <source>
        <strain evidence="1 2">N3/975</strain>
    </source>
</reference>
<keyword evidence="2" id="KW-1185">Reference proteome</keyword>
<protein>
    <submittedName>
        <fullName evidence="1">Uncharacterized protein</fullName>
    </submittedName>
</protein>
<dbReference type="EMBL" id="LT840184">
    <property type="protein sequence ID" value="SMF74822.1"/>
    <property type="molecule type" value="Genomic_DNA"/>
</dbReference>
<accession>A0A1X7GUL0</accession>
<sequence>MFMFLPPEVYVEQNFKEVSACVRFMFLTQRYGMESNHLA</sequence>
<proteinExistence type="predicted"/>
<evidence type="ECO:0000313" key="2">
    <source>
        <dbReference type="Proteomes" id="UP000192940"/>
    </source>
</evidence>
<dbReference type="AlphaFoldDB" id="A0A1X7GUL0"/>
<dbReference type="Proteomes" id="UP000192940">
    <property type="component" value="Chromosome I"/>
</dbReference>
<name>A0A1X7GUL0_9BACL</name>
<organism evidence="1 2">
    <name type="scientific">Paenibacillus uliginis N3/975</name>
    <dbReference type="NCBI Taxonomy" id="1313296"/>
    <lineage>
        <taxon>Bacteria</taxon>
        <taxon>Bacillati</taxon>
        <taxon>Bacillota</taxon>
        <taxon>Bacilli</taxon>
        <taxon>Bacillales</taxon>
        <taxon>Paenibacillaceae</taxon>
        <taxon>Paenibacillus</taxon>
    </lineage>
</organism>